<gene>
    <name evidence="1" type="ORF">QEH59_17935</name>
</gene>
<dbReference type="RefSeq" id="WP_308986755.1">
    <property type="nucleotide sequence ID" value="NZ_JARXIC010000063.1"/>
</dbReference>
<comment type="caution">
    <text evidence="1">The sequence shown here is derived from an EMBL/GenBank/DDBJ whole genome shotgun (WGS) entry which is preliminary data.</text>
</comment>
<accession>A0ABU1ANE7</accession>
<dbReference type="EMBL" id="JARXIC010000063">
    <property type="protein sequence ID" value="MDQ8196321.1"/>
    <property type="molecule type" value="Genomic_DNA"/>
</dbReference>
<protein>
    <submittedName>
        <fullName evidence="1">Uncharacterized protein</fullName>
    </submittedName>
</protein>
<dbReference type="Proteomes" id="UP001243717">
    <property type="component" value="Unassembled WGS sequence"/>
</dbReference>
<keyword evidence="2" id="KW-1185">Reference proteome</keyword>
<proteinExistence type="predicted"/>
<evidence type="ECO:0000313" key="1">
    <source>
        <dbReference type="EMBL" id="MDQ8196321.1"/>
    </source>
</evidence>
<name>A0ABU1ANE7_9BACT</name>
<sequence>MSAERAASLENRQVESRTTVLKGSLPDLQVHDDLGELLRLRELCDGKYTVLAAGCLTCPEFHRGYAEVEAANVDYAPFESNDLMV</sequence>
<organism evidence="1 2">
    <name type="scientific">Thalassobacterium sedimentorum</name>
    <dbReference type="NCBI Taxonomy" id="3041258"/>
    <lineage>
        <taxon>Bacteria</taxon>
        <taxon>Pseudomonadati</taxon>
        <taxon>Verrucomicrobiota</taxon>
        <taxon>Opitutia</taxon>
        <taxon>Puniceicoccales</taxon>
        <taxon>Coraliomargaritaceae</taxon>
        <taxon>Thalassobacterium</taxon>
    </lineage>
</organism>
<evidence type="ECO:0000313" key="2">
    <source>
        <dbReference type="Proteomes" id="UP001243717"/>
    </source>
</evidence>
<reference evidence="1 2" key="1">
    <citation type="submission" date="2023-04" db="EMBL/GenBank/DDBJ databases">
        <title>A novel bacteria isolated from coastal sediment.</title>
        <authorList>
            <person name="Liu X.-J."/>
            <person name="Du Z.-J."/>
        </authorList>
    </citation>
    <scope>NUCLEOTIDE SEQUENCE [LARGE SCALE GENOMIC DNA]</scope>
    <source>
        <strain evidence="1 2">SDUM461004</strain>
    </source>
</reference>